<feature type="domain" description="Transposase IS200-like" evidence="1">
    <location>
        <begin position="10"/>
        <end position="145"/>
    </location>
</feature>
<dbReference type="Gene3D" id="3.30.70.1290">
    <property type="entry name" value="Transposase IS200-like"/>
    <property type="match status" value="1"/>
</dbReference>
<dbReference type="AlphaFoldDB" id="A0A1G2V172"/>
<dbReference type="PANTHER" id="PTHR34322:SF2">
    <property type="entry name" value="TRANSPOSASE IS200-LIKE DOMAIN-CONTAINING PROTEIN"/>
    <property type="match status" value="1"/>
</dbReference>
<accession>A0A1G2V172</accession>
<evidence type="ECO:0000313" key="3">
    <source>
        <dbReference type="Proteomes" id="UP000177697"/>
    </source>
</evidence>
<sequence length="217" mass="25677">MNNRDYKEFAKGEIYHIYNRGVGKMNIFKDEEDFKVFLFRLKENLFPELIKKDNRPKLSYRRKILPPKSFDLIAYCLMPNHFHLLIKQNSDISISTLVLKLCGGFSKYFNKKHDRIGSLFQDKFKAVKIYKNDQLLWTSLYIHENPIKAGLTDNLSGYKWSSYLDYAGLQNNNLCKKDIILEQFNSPKAYLNYFRGTESKKIENKMISCLDLLIDKE</sequence>
<dbReference type="GO" id="GO:0006313">
    <property type="term" value="P:DNA transposition"/>
    <property type="evidence" value="ECO:0007669"/>
    <property type="project" value="InterPro"/>
</dbReference>
<protein>
    <recommendedName>
        <fullName evidence="1">Transposase IS200-like domain-containing protein</fullName>
    </recommendedName>
</protein>
<gene>
    <name evidence="2" type="ORF">A2431_03720</name>
</gene>
<dbReference type="InterPro" id="IPR002686">
    <property type="entry name" value="Transposase_17"/>
</dbReference>
<dbReference type="SUPFAM" id="SSF143422">
    <property type="entry name" value="Transposase IS200-like"/>
    <property type="match status" value="1"/>
</dbReference>
<evidence type="ECO:0000259" key="1">
    <source>
        <dbReference type="SMART" id="SM01321"/>
    </source>
</evidence>
<dbReference type="GO" id="GO:0004803">
    <property type="term" value="F:transposase activity"/>
    <property type="evidence" value="ECO:0007669"/>
    <property type="project" value="InterPro"/>
</dbReference>
<reference evidence="2 3" key="1">
    <citation type="journal article" date="2016" name="Nat. Commun.">
        <title>Thousands of microbial genomes shed light on interconnected biogeochemical processes in an aquifer system.</title>
        <authorList>
            <person name="Anantharaman K."/>
            <person name="Brown C.T."/>
            <person name="Hug L.A."/>
            <person name="Sharon I."/>
            <person name="Castelle C.J."/>
            <person name="Probst A.J."/>
            <person name="Thomas B.C."/>
            <person name="Singh A."/>
            <person name="Wilkins M.J."/>
            <person name="Karaoz U."/>
            <person name="Brodie E.L."/>
            <person name="Williams K.H."/>
            <person name="Hubbard S.S."/>
            <person name="Banfield J.F."/>
        </authorList>
    </citation>
    <scope>NUCLEOTIDE SEQUENCE [LARGE SCALE GENOMIC DNA]</scope>
</reference>
<evidence type="ECO:0000313" key="2">
    <source>
        <dbReference type="EMBL" id="OHB15369.1"/>
    </source>
</evidence>
<proteinExistence type="predicted"/>
<dbReference type="InterPro" id="IPR036515">
    <property type="entry name" value="Transposase_17_sf"/>
</dbReference>
<dbReference type="EMBL" id="MHWW01000009">
    <property type="protein sequence ID" value="OHB15369.1"/>
    <property type="molecule type" value="Genomic_DNA"/>
</dbReference>
<dbReference type="SMART" id="SM01321">
    <property type="entry name" value="Y1_Tnp"/>
    <property type="match status" value="1"/>
</dbReference>
<dbReference type="Pfam" id="PF01797">
    <property type="entry name" value="Y1_Tnp"/>
    <property type="match status" value="1"/>
</dbReference>
<organism evidence="2 3">
    <name type="scientific">Candidatus Zambryskibacteria bacterium RIFOXYC1_FULL_39_10</name>
    <dbReference type="NCBI Taxonomy" id="1802779"/>
    <lineage>
        <taxon>Bacteria</taxon>
        <taxon>Candidatus Zambryskiibacteriota</taxon>
    </lineage>
</organism>
<dbReference type="Proteomes" id="UP000177697">
    <property type="component" value="Unassembled WGS sequence"/>
</dbReference>
<dbReference type="GO" id="GO:0003677">
    <property type="term" value="F:DNA binding"/>
    <property type="evidence" value="ECO:0007669"/>
    <property type="project" value="InterPro"/>
</dbReference>
<dbReference type="PANTHER" id="PTHR34322">
    <property type="entry name" value="TRANSPOSASE, Y1_TNP DOMAIN-CONTAINING"/>
    <property type="match status" value="1"/>
</dbReference>
<comment type="caution">
    <text evidence="2">The sequence shown here is derived from an EMBL/GenBank/DDBJ whole genome shotgun (WGS) entry which is preliminary data.</text>
</comment>
<name>A0A1G2V172_9BACT</name>